<evidence type="ECO:0000313" key="2">
    <source>
        <dbReference type="Proteomes" id="UP001060070"/>
    </source>
</evidence>
<proteinExistence type="predicted"/>
<dbReference type="RefSeq" id="WP_024505048.1">
    <property type="nucleotide sequence ID" value="NZ_CP088147.1"/>
</dbReference>
<dbReference type="AlphaFoldDB" id="A0AB38T868"/>
<name>A0AB38T868_9HYPH</name>
<gene>
    <name evidence="1" type="ORF">LRP29_24900</name>
</gene>
<keyword evidence="2" id="KW-1185">Reference proteome</keyword>
<dbReference type="Proteomes" id="UP001060070">
    <property type="component" value="Chromosome"/>
</dbReference>
<reference evidence="1 2" key="1">
    <citation type="journal article" date="2022" name="Microbiol. Resour. Announc.">
        <title>Complete Genome Sequence of Mesorhizobium ciceri Strain R30, a Rhizobium Used as a Commercial Inoculant for Chickpea in Argentina.</title>
        <authorList>
            <person name="Foresto E."/>
            <person name="Revale S."/>
            <person name="Primo E."/>
            <person name="Nievas F."/>
            <person name="Carezzano E."/>
            <person name="Puente M."/>
            <person name="Alzari P."/>
            <person name="Mart M."/>
            <person name="Ben-Assaya M."/>
            <person name="Mornico D."/>
            <person name="Santoro M."/>
            <person name="Mart F."/>
            <person name="Giordano W."/>
            <person name="Bogino P."/>
        </authorList>
    </citation>
    <scope>NUCLEOTIDE SEQUENCE [LARGE SCALE GENOMIC DNA]</scope>
    <source>
        <strain evidence="1 2">R30</strain>
    </source>
</reference>
<dbReference type="EMBL" id="CP088147">
    <property type="protein sequence ID" value="UTU50691.1"/>
    <property type="molecule type" value="Genomic_DNA"/>
</dbReference>
<evidence type="ECO:0000313" key="1">
    <source>
        <dbReference type="EMBL" id="UTU50691.1"/>
    </source>
</evidence>
<protein>
    <submittedName>
        <fullName evidence="1">Uncharacterized protein</fullName>
    </submittedName>
</protein>
<organism evidence="1 2">
    <name type="scientific">Mesorhizobium ciceri</name>
    <dbReference type="NCBI Taxonomy" id="39645"/>
    <lineage>
        <taxon>Bacteria</taxon>
        <taxon>Pseudomonadati</taxon>
        <taxon>Pseudomonadota</taxon>
        <taxon>Alphaproteobacteria</taxon>
        <taxon>Hyphomicrobiales</taxon>
        <taxon>Phyllobacteriaceae</taxon>
        <taxon>Mesorhizobium</taxon>
    </lineage>
</organism>
<sequence>MPETYAPKHRDYPLSKLNDTMRLVRVRCRYCKRLHNYAPSDLIQIFGDVDVDSLAFRIKCENGKDHGRLEVEAFVPTGREAVGLRIRRLVAIKINRVPIWREDPA</sequence>
<accession>A0AB38T868</accession>